<protein>
    <recommendedName>
        <fullName evidence="2">C2H2-type domain-containing protein</fullName>
    </recommendedName>
</protein>
<dbReference type="Gene3D" id="3.30.160.60">
    <property type="entry name" value="Classic Zinc Finger"/>
    <property type="match status" value="1"/>
</dbReference>
<feature type="domain" description="C2H2-type" evidence="2">
    <location>
        <begin position="12"/>
        <end position="39"/>
    </location>
</feature>
<name>A0A8K0G6Y3_IGNLU</name>
<dbReference type="SMART" id="SM00355">
    <property type="entry name" value="ZnF_C2H2"/>
    <property type="match status" value="2"/>
</dbReference>
<evidence type="ECO:0000313" key="3">
    <source>
        <dbReference type="EMBL" id="KAF2890832.1"/>
    </source>
</evidence>
<dbReference type="PROSITE" id="PS50157">
    <property type="entry name" value="ZINC_FINGER_C2H2_2"/>
    <property type="match status" value="2"/>
</dbReference>
<dbReference type="AlphaFoldDB" id="A0A8K0G6Y3"/>
<proteinExistence type="predicted"/>
<dbReference type="EMBL" id="VTPC01045724">
    <property type="protein sequence ID" value="KAF2890832.1"/>
    <property type="molecule type" value="Genomic_DNA"/>
</dbReference>
<keyword evidence="1" id="KW-0863">Zinc-finger</keyword>
<dbReference type="SUPFAM" id="SSF57667">
    <property type="entry name" value="beta-beta-alpha zinc fingers"/>
    <property type="match status" value="1"/>
</dbReference>
<dbReference type="Pfam" id="PF13894">
    <property type="entry name" value="zf-C2H2_4"/>
    <property type="match status" value="1"/>
</dbReference>
<dbReference type="PROSITE" id="PS00028">
    <property type="entry name" value="ZINC_FINGER_C2H2_1"/>
    <property type="match status" value="1"/>
</dbReference>
<reference evidence="3" key="1">
    <citation type="submission" date="2019-08" db="EMBL/GenBank/DDBJ databases">
        <title>The genome of the North American firefly Photinus pyralis.</title>
        <authorList>
            <consortium name="Photinus pyralis genome working group"/>
            <person name="Fallon T.R."/>
            <person name="Sander Lower S.E."/>
            <person name="Weng J.-K."/>
        </authorList>
    </citation>
    <scope>NUCLEOTIDE SEQUENCE</scope>
    <source>
        <strain evidence="3">TRF0915ILg1</strain>
        <tissue evidence="3">Whole body</tissue>
    </source>
</reference>
<evidence type="ECO:0000256" key="1">
    <source>
        <dbReference type="PROSITE-ProRule" id="PRU00042"/>
    </source>
</evidence>
<organism evidence="3 4">
    <name type="scientific">Ignelater luminosus</name>
    <name type="common">Cucubano</name>
    <name type="synonym">Pyrophorus luminosus</name>
    <dbReference type="NCBI Taxonomy" id="2038154"/>
    <lineage>
        <taxon>Eukaryota</taxon>
        <taxon>Metazoa</taxon>
        <taxon>Ecdysozoa</taxon>
        <taxon>Arthropoda</taxon>
        <taxon>Hexapoda</taxon>
        <taxon>Insecta</taxon>
        <taxon>Pterygota</taxon>
        <taxon>Neoptera</taxon>
        <taxon>Endopterygota</taxon>
        <taxon>Coleoptera</taxon>
        <taxon>Polyphaga</taxon>
        <taxon>Elateriformia</taxon>
        <taxon>Elateroidea</taxon>
        <taxon>Elateridae</taxon>
        <taxon>Agrypninae</taxon>
        <taxon>Pyrophorini</taxon>
        <taxon>Ignelater</taxon>
    </lineage>
</organism>
<feature type="domain" description="C2H2-type" evidence="2">
    <location>
        <begin position="41"/>
        <end position="67"/>
    </location>
</feature>
<gene>
    <name evidence="3" type="ORF">ILUMI_15341</name>
</gene>
<dbReference type="GO" id="GO:0008270">
    <property type="term" value="F:zinc ion binding"/>
    <property type="evidence" value="ECO:0007669"/>
    <property type="project" value="UniProtKB-KW"/>
</dbReference>
<evidence type="ECO:0000313" key="4">
    <source>
        <dbReference type="Proteomes" id="UP000801492"/>
    </source>
</evidence>
<keyword evidence="1" id="KW-0479">Metal-binding</keyword>
<feature type="non-terminal residue" evidence="3">
    <location>
        <position position="1"/>
    </location>
</feature>
<accession>A0A8K0G6Y3</accession>
<evidence type="ECO:0000259" key="2">
    <source>
        <dbReference type="PROSITE" id="PS50157"/>
    </source>
</evidence>
<dbReference type="OrthoDB" id="3437960at2759"/>
<dbReference type="InterPro" id="IPR036236">
    <property type="entry name" value="Znf_C2H2_sf"/>
</dbReference>
<dbReference type="InterPro" id="IPR013087">
    <property type="entry name" value="Znf_C2H2_type"/>
</dbReference>
<keyword evidence="4" id="KW-1185">Reference proteome</keyword>
<sequence>RLPRYCKSNGMFLCIKCRRAYKTKGSLMRHVKFECSKQKCFCCTMCDKKFTRNTTLMGHIVRMHPSS</sequence>
<dbReference type="Proteomes" id="UP000801492">
    <property type="component" value="Unassembled WGS sequence"/>
</dbReference>
<keyword evidence="1" id="KW-0862">Zinc</keyword>
<comment type="caution">
    <text evidence="3">The sequence shown here is derived from an EMBL/GenBank/DDBJ whole genome shotgun (WGS) entry which is preliminary data.</text>
</comment>